<evidence type="ECO:0000313" key="2">
    <source>
        <dbReference type="Proteomes" id="UP000531594"/>
    </source>
</evidence>
<proteinExistence type="predicted"/>
<dbReference type="Pfam" id="PF14178">
    <property type="entry name" value="YppF"/>
    <property type="match status" value="1"/>
</dbReference>
<dbReference type="AlphaFoldDB" id="A0A7X0HSL8"/>
<evidence type="ECO:0008006" key="3">
    <source>
        <dbReference type="Google" id="ProtNLM"/>
    </source>
</evidence>
<gene>
    <name evidence="1" type="ORF">HNR53_002759</name>
</gene>
<organism evidence="1 2">
    <name type="scientific">Bacillus benzoevorans</name>
    <dbReference type="NCBI Taxonomy" id="1456"/>
    <lineage>
        <taxon>Bacteria</taxon>
        <taxon>Bacillati</taxon>
        <taxon>Bacillota</taxon>
        <taxon>Bacilli</taxon>
        <taxon>Bacillales</taxon>
        <taxon>Bacillaceae</taxon>
        <taxon>Bacillus</taxon>
    </lineage>
</organism>
<sequence>MMLENSIHRFEVEKNRKPSDVNEVLDYIQKCYIYGELSIVEYKKLFSELDKLEAEKPQSYFFKVVPFDVVDLPS</sequence>
<protein>
    <recommendedName>
        <fullName evidence="3">YppF-like protein</fullName>
    </recommendedName>
</protein>
<accession>A0A7X0HSL8</accession>
<keyword evidence="2" id="KW-1185">Reference proteome</keyword>
<dbReference type="Proteomes" id="UP000531594">
    <property type="component" value="Unassembled WGS sequence"/>
</dbReference>
<dbReference type="EMBL" id="JACHGK010000009">
    <property type="protein sequence ID" value="MBB6446109.1"/>
    <property type="molecule type" value="Genomic_DNA"/>
</dbReference>
<comment type="caution">
    <text evidence="1">The sequence shown here is derived from an EMBL/GenBank/DDBJ whole genome shotgun (WGS) entry which is preliminary data.</text>
</comment>
<dbReference type="InterPro" id="IPR025553">
    <property type="entry name" value="YppF"/>
</dbReference>
<dbReference type="RefSeq" id="WP_184526811.1">
    <property type="nucleotide sequence ID" value="NZ_JACHGK010000009.1"/>
</dbReference>
<evidence type="ECO:0000313" key="1">
    <source>
        <dbReference type="EMBL" id="MBB6446109.1"/>
    </source>
</evidence>
<reference evidence="1 2" key="1">
    <citation type="submission" date="2020-08" db="EMBL/GenBank/DDBJ databases">
        <title>Genomic Encyclopedia of Type Strains, Phase IV (KMG-IV): sequencing the most valuable type-strain genomes for metagenomic binning, comparative biology and taxonomic classification.</title>
        <authorList>
            <person name="Goeker M."/>
        </authorList>
    </citation>
    <scope>NUCLEOTIDE SEQUENCE [LARGE SCALE GENOMIC DNA]</scope>
    <source>
        <strain evidence="1 2">DSM 5391</strain>
    </source>
</reference>
<name>A0A7X0HSL8_9BACI</name>